<dbReference type="Gene3D" id="1.10.287.1060">
    <property type="entry name" value="ESAT-6-like"/>
    <property type="match status" value="1"/>
</dbReference>
<sequence>MTDSFSVDLDQVQQIIARLTGLAGFIADHVDQIDDKAAELLSGTGWEGVAAQAYGTLQQQWSAGAREFVKGIHDMNAAAATAHSAYTDAGTVNTRLFRSR</sequence>
<gene>
    <name evidence="1" type="ORF">IU470_18420</name>
</gene>
<keyword evidence="2" id="KW-1185">Reference proteome</keyword>
<comment type="caution">
    <text evidence="1">The sequence shown here is derived from an EMBL/GenBank/DDBJ whole genome shotgun (WGS) entry which is preliminary data.</text>
</comment>
<dbReference type="Proteomes" id="UP000807309">
    <property type="component" value="Unassembled WGS sequence"/>
</dbReference>
<dbReference type="InterPro" id="IPR036689">
    <property type="entry name" value="ESAT-6-like_sf"/>
</dbReference>
<name>A0ABS0CC35_9NOCA</name>
<protein>
    <submittedName>
        <fullName evidence="1">WXG100 family type VII secretion target</fullName>
    </submittedName>
</protein>
<dbReference type="InterPro" id="IPR010310">
    <property type="entry name" value="T7SS_ESAT-6-like"/>
</dbReference>
<dbReference type="EMBL" id="JADLRE010000013">
    <property type="protein sequence ID" value="MBF6227072.1"/>
    <property type="molecule type" value="Genomic_DNA"/>
</dbReference>
<organism evidence="1 2">
    <name type="scientific">Nocardia abscessus</name>
    <dbReference type="NCBI Taxonomy" id="120957"/>
    <lineage>
        <taxon>Bacteria</taxon>
        <taxon>Bacillati</taxon>
        <taxon>Actinomycetota</taxon>
        <taxon>Actinomycetes</taxon>
        <taxon>Mycobacteriales</taxon>
        <taxon>Nocardiaceae</taxon>
        <taxon>Nocardia</taxon>
    </lineage>
</organism>
<dbReference type="Pfam" id="PF06013">
    <property type="entry name" value="WXG100"/>
    <property type="match status" value="1"/>
</dbReference>
<reference evidence="1 2" key="1">
    <citation type="submission" date="2020-10" db="EMBL/GenBank/DDBJ databases">
        <title>Identification of Nocardia species via Next-generation sequencing and recognition of intraspecies genetic diversity.</title>
        <authorList>
            <person name="Li P."/>
            <person name="Li P."/>
            <person name="Lu B."/>
        </authorList>
    </citation>
    <scope>NUCLEOTIDE SEQUENCE [LARGE SCALE GENOMIC DNA]</scope>
    <source>
        <strain evidence="1 2">N-11</strain>
    </source>
</reference>
<evidence type="ECO:0000313" key="1">
    <source>
        <dbReference type="EMBL" id="MBF6227072.1"/>
    </source>
</evidence>
<proteinExistence type="predicted"/>
<dbReference type="RefSeq" id="WP_195034109.1">
    <property type="nucleotide sequence ID" value="NZ_JADLRE010000013.1"/>
</dbReference>
<evidence type="ECO:0000313" key="2">
    <source>
        <dbReference type="Proteomes" id="UP000807309"/>
    </source>
</evidence>
<accession>A0ABS0CC35</accession>
<dbReference type="SUPFAM" id="SSF140453">
    <property type="entry name" value="EsxAB dimer-like"/>
    <property type="match status" value="1"/>
</dbReference>